<keyword evidence="2" id="KW-1185">Reference proteome</keyword>
<organism evidence="1 2">
    <name type="scientific">Paenibacillus nanensis</name>
    <dbReference type="NCBI Taxonomy" id="393251"/>
    <lineage>
        <taxon>Bacteria</taxon>
        <taxon>Bacillati</taxon>
        <taxon>Bacillota</taxon>
        <taxon>Bacilli</taxon>
        <taxon>Bacillales</taxon>
        <taxon>Paenibacillaceae</taxon>
        <taxon>Paenibacillus</taxon>
    </lineage>
</organism>
<name>A0A3A1UK55_9BACL</name>
<dbReference type="EMBL" id="QXQA01000029">
    <property type="protein sequence ID" value="RIX46018.1"/>
    <property type="molecule type" value="Genomic_DNA"/>
</dbReference>
<dbReference type="AlphaFoldDB" id="A0A3A1UK55"/>
<dbReference type="Proteomes" id="UP000266482">
    <property type="component" value="Unassembled WGS sequence"/>
</dbReference>
<accession>A0A3A1UK55</accession>
<comment type="caution">
    <text evidence="1">The sequence shown here is derived from an EMBL/GenBank/DDBJ whole genome shotgun (WGS) entry which is preliminary data.</text>
</comment>
<evidence type="ECO:0000313" key="1">
    <source>
        <dbReference type="EMBL" id="RIX46018.1"/>
    </source>
</evidence>
<reference evidence="1 2" key="1">
    <citation type="submission" date="2018-09" db="EMBL/GenBank/DDBJ databases">
        <title>Paenibacillus aracenensis nov. sp. isolated from a cave in southern Spain.</title>
        <authorList>
            <person name="Jurado V."/>
            <person name="Gutierrez-Patricio S."/>
            <person name="Gonzalez-Pimentel J.L."/>
            <person name="Miller A.Z."/>
            <person name="Laiz L."/>
            <person name="Saiz-Jimenez C."/>
        </authorList>
    </citation>
    <scope>NUCLEOTIDE SEQUENCE [LARGE SCALE GENOMIC DNA]</scope>
    <source>
        <strain evidence="1 2">DSM 22867</strain>
    </source>
</reference>
<gene>
    <name evidence="1" type="ORF">D3P08_26495</name>
</gene>
<proteinExistence type="predicted"/>
<sequence>MNDRMKPLGQGNLKTFIREADEVKVFEVFGGDLPVYKANRKPTRKTIGRPIRQPCGGLSQSFICSRMSRMPPVGRARAEGLQFGKPHRSMEIKALRGSLSLSMRLPNMKCDNFIQACAAHKQASVGRVGKYTVNGGYFICVVL</sequence>
<evidence type="ECO:0000313" key="2">
    <source>
        <dbReference type="Proteomes" id="UP000266482"/>
    </source>
</evidence>
<protein>
    <submittedName>
        <fullName evidence="1">Uncharacterized protein</fullName>
    </submittedName>
</protein>